<dbReference type="CDD" id="cd17033">
    <property type="entry name" value="DR1245-like"/>
    <property type="match status" value="1"/>
</dbReference>
<keyword evidence="1" id="KW-0449">Lipoprotein</keyword>
<accession>A0A073IH06</accession>
<dbReference type="InterPro" id="IPR019660">
    <property type="entry name" value="Put_sensory_transdc_reg_YbjN"/>
</dbReference>
<reference evidence="1 2" key="1">
    <citation type="submission" date="2014-01" db="EMBL/GenBank/DDBJ databases">
        <title>Sulfitobacter donghicola JCM 14565 Genome Sequencing.</title>
        <authorList>
            <person name="Lai Q."/>
            <person name="Hong Z."/>
        </authorList>
    </citation>
    <scope>NUCLEOTIDE SEQUENCE [LARGE SCALE GENOMIC DNA]</scope>
    <source>
        <strain evidence="1 2">JCM 14565</strain>
    </source>
</reference>
<dbReference type="eggNOG" id="COG5465">
    <property type="taxonomic scope" value="Bacteria"/>
</dbReference>
<dbReference type="STRING" id="1300350.Z948_2379"/>
<dbReference type="Pfam" id="PF10722">
    <property type="entry name" value="YbjN"/>
    <property type="match status" value="1"/>
</dbReference>
<dbReference type="GO" id="GO:0016740">
    <property type="term" value="F:transferase activity"/>
    <property type="evidence" value="ECO:0007669"/>
    <property type="project" value="UniProtKB-KW"/>
</dbReference>
<gene>
    <name evidence="1" type="ORF">DSW25_14495</name>
</gene>
<keyword evidence="2" id="KW-1185">Reference proteome</keyword>
<protein>
    <submittedName>
        <fullName evidence="1">Prolipoprotein diacylglyceryl transferase</fullName>
    </submittedName>
</protein>
<evidence type="ECO:0000313" key="2">
    <source>
        <dbReference type="Proteomes" id="UP000027734"/>
    </source>
</evidence>
<comment type="caution">
    <text evidence="1">The sequence shown here is derived from an EMBL/GenBank/DDBJ whole genome shotgun (WGS) entry which is preliminary data.</text>
</comment>
<dbReference type="Proteomes" id="UP000027734">
    <property type="component" value="Unassembled WGS sequence"/>
</dbReference>
<evidence type="ECO:0000313" key="1">
    <source>
        <dbReference type="EMBL" id="KEJ88850.1"/>
    </source>
</evidence>
<dbReference type="OrthoDB" id="9792176at2"/>
<dbReference type="RefSeq" id="WP_025059733.1">
    <property type="nucleotide sequence ID" value="NZ_JAMC01000005.1"/>
</dbReference>
<dbReference type="EMBL" id="JAMC01000005">
    <property type="protein sequence ID" value="KEJ88850.1"/>
    <property type="molecule type" value="Genomic_DNA"/>
</dbReference>
<dbReference type="AlphaFoldDB" id="A0A073IH06"/>
<organism evidence="1 2">
    <name type="scientific">Sulfitobacter donghicola DSW-25 = KCTC 12864 = JCM 14565</name>
    <dbReference type="NCBI Taxonomy" id="1300350"/>
    <lineage>
        <taxon>Bacteria</taxon>
        <taxon>Pseudomonadati</taxon>
        <taxon>Pseudomonadota</taxon>
        <taxon>Alphaproteobacteria</taxon>
        <taxon>Rhodobacterales</taxon>
        <taxon>Roseobacteraceae</taxon>
        <taxon>Sulfitobacter</taxon>
    </lineage>
</organism>
<sequence length="166" mass="18897">MALSEQYLEDDIHPIDIVETLATHHDWDFDRISDEQIAMSVEGQWRTYSLTLAWSAYDETLRLICSFDMDPPADKIPALYGLLNEVNDRCWSGAFTYWAEQQMMVYRYGLVLSGGHIASPEQIDTMIASAVMSAERYYPAVQMVVWGDRTPKDAMQVAIAEAYGRA</sequence>
<proteinExistence type="predicted"/>
<name>A0A073IH06_9RHOB</name>
<keyword evidence="1" id="KW-0808">Transferase</keyword>